<feature type="region of interest" description="Disordered" evidence="1">
    <location>
        <begin position="65"/>
        <end position="109"/>
    </location>
</feature>
<keyword evidence="3" id="KW-1185">Reference proteome</keyword>
<protein>
    <submittedName>
        <fullName evidence="2">Uncharacterized protein</fullName>
    </submittedName>
</protein>
<comment type="caution">
    <text evidence="2">The sequence shown here is derived from an EMBL/GenBank/DDBJ whole genome shotgun (WGS) entry which is preliminary data.</text>
</comment>
<accession>A0A7J0FXI9</accession>
<evidence type="ECO:0000313" key="3">
    <source>
        <dbReference type="Proteomes" id="UP000585474"/>
    </source>
</evidence>
<dbReference type="Proteomes" id="UP000585474">
    <property type="component" value="Unassembled WGS sequence"/>
</dbReference>
<evidence type="ECO:0000313" key="2">
    <source>
        <dbReference type="EMBL" id="GFZ03411.1"/>
    </source>
</evidence>
<name>A0A7J0FXI9_9ERIC</name>
<dbReference type="EMBL" id="BJWL01000016">
    <property type="protein sequence ID" value="GFZ03411.1"/>
    <property type="molecule type" value="Genomic_DNA"/>
</dbReference>
<dbReference type="AlphaFoldDB" id="A0A7J0FXI9"/>
<reference evidence="2 3" key="1">
    <citation type="submission" date="2019-07" db="EMBL/GenBank/DDBJ databases">
        <title>De Novo Assembly of kiwifruit Actinidia rufa.</title>
        <authorList>
            <person name="Sugita-Konishi S."/>
            <person name="Sato K."/>
            <person name="Mori E."/>
            <person name="Abe Y."/>
            <person name="Kisaki G."/>
            <person name="Hamano K."/>
            <person name="Suezawa K."/>
            <person name="Otani M."/>
            <person name="Fukuda T."/>
            <person name="Manabe T."/>
            <person name="Gomi K."/>
            <person name="Tabuchi M."/>
            <person name="Akimitsu K."/>
            <person name="Kataoka I."/>
        </authorList>
    </citation>
    <scope>NUCLEOTIDE SEQUENCE [LARGE SCALE GENOMIC DNA]</scope>
    <source>
        <strain evidence="3">cv. Fuchu</strain>
    </source>
</reference>
<gene>
    <name evidence="2" type="ORF">Acr_16g0000350</name>
</gene>
<sequence length="227" mass="25319">MEEKIFLRLKRIIGNSSKGLLRSWDSKSSEVMGYPRASPAKGDKGESRYSQMNTPKVKALELCQSKSEGSVARSTLAKGKSKTATDPKGKEIAPPLEAKKAKPRNVVSSKATHMPKLREGPSVNPATMLGLELSFWVAPRWPRRFCFRVVPLADKERAVVLGSSSLAIQNREAGDTVTLQQGFDFCKRQHHRHHPDLIIYLKGMGLDHDLLDEEDQKGEQGEVEKEK</sequence>
<evidence type="ECO:0000256" key="1">
    <source>
        <dbReference type="SAM" id="MobiDB-lite"/>
    </source>
</evidence>
<organism evidence="2 3">
    <name type="scientific">Actinidia rufa</name>
    <dbReference type="NCBI Taxonomy" id="165716"/>
    <lineage>
        <taxon>Eukaryota</taxon>
        <taxon>Viridiplantae</taxon>
        <taxon>Streptophyta</taxon>
        <taxon>Embryophyta</taxon>
        <taxon>Tracheophyta</taxon>
        <taxon>Spermatophyta</taxon>
        <taxon>Magnoliopsida</taxon>
        <taxon>eudicotyledons</taxon>
        <taxon>Gunneridae</taxon>
        <taxon>Pentapetalae</taxon>
        <taxon>asterids</taxon>
        <taxon>Ericales</taxon>
        <taxon>Actinidiaceae</taxon>
        <taxon>Actinidia</taxon>
    </lineage>
</organism>
<proteinExistence type="predicted"/>
<feature type="region of interest" description="Disordered" evidence="1">
    <location>
        <begin position="25"/>
        <end position="53"/>
    </location>
</feature>